<dbReference type="GO" id="GO:0005886">
    <property type="term" value="C:plasma membrane"/>
    <property type="evidence" value="ECO:0007669"/>
    <property type="project" value="UniProtKB-SubCell"/>
</dbReference>
<dbReference type="InterPro" id="IPR035906">
    <property type="entry name" value="MetI-like_sf"/>
</dbReference>
<dbReference type="EMBL" id="WMEY01000003">
    <property type="protein sequence ID" value="MYL64003.1"/>
    <property type="molecule type" value="Genomic_DNA"/>
</dbReference>
<dbReference type="Pfam" id="PF00528">
    <property type="entry name" value="BPD_transp_1"/>
    <property type="match status" value="1"/>
</dbReference>
<dbReference type="Proteomes" id="UP000447833">
    <property type="component" value="Unassembled WGS sequence"/>
</dbReference>
<evidence type="ECO:0000256" key="5">
    <source>
        <dbReference type="ARBA" id="ARBA00023136"/>
    </source>
</evidence>
<comment type="subcellular location">
    <subcellularLocation>
        <location evidence="6">Cell membrane</location>
        <topology evidence="6">Multi-pass membrane protein</topology>
    </subcellularLocation>
    <subcellularLocation>
        <location evidence="1">Membrane</location>
        <topology evidence="1">Multi-pass membrane protein</topology>
    </subcellularLocation>
</comment>
<dbReference type="GO" id="GO:0055085">
    <property type="term" value="P:transmembrane transport"/>
    <property type="evidence" value="ECO:0007669"/>
    <property type="project" value="InterPro"/>
</dbReference>
<organism evidence="8 9">
    <name type="scientific">Guptibacillus hwajinpoensis</name>
    <dbReference type="NCBI Taxonomy" id="208199"/>
    <lineage>
        <taxon>Bacteria</taxon>
        <taxon>Bacillati</taxon>
        <taxon>Bacillota</taxon>
        <taxon>Bacilli</taxon>
        <taxon>Bacillales</taxon>
        <taxon>Guptibacillaceae</taxon>
        <taxon>Guptibacillus</taxon>
    </lineage>
</organism>
<keyword evidence="2 6" id="KW-0813">Transport</keyword>
<evidence type="ECO:0000256" key="4">
    <source>
        <dbReference type="ARBA" id="ARBA00022989"/>
    </source>
</evidence>
<dbReference type="SUPFAM" id="SSF161098">
    <property type="entry name" value="MetI-like"/>
    <property type="match status" value="1"/>
</dbReference>
<feature type="transmembrane region" description="Helical" evidence="6">
    <location>
        <begin position="49"/>
        <end position="74"/>
    </location>
</feature>
<accession>A0A845EZL2</accession>
<dbReference type="PANTHER" id="PTHR43839:SF3">
    <property type="entry name" value="OLIGOPEPTIDE ABC TRANSPORTER, PERMEASE PROTEIN"/>
    <property type="match status" value="1"/>
</dbReference>
<feature type="domain" description="ABC transmembrane type-1" evidence="7">
    <location>
        <begin position="1"/>
        <end position="138"/>
    </location>
</feature>
<evidence type="ECO:0000256" key="2">
    <source>
        <dbReference type="ARBA" id="ARBA00022448"/>
    </source>
</evidence>
<gene>
    <name evidence="8" type="ORF">GLW07_11645</name>
</gene>
<evidence type="ECO:0000313" key="9">
    <source>
        <dbReference type="Proteomes" id="UP000447833"/>
    </source>
</evidence>
<comment type="similarity">
    <text evidence="6">Belongs to the binding-protein-dependent transport system permease family.</text>
</comment>
<evidence type="ECO:0000259" key="7">
    <source>
        <dbReference type="PROSITE" id="PS50928"/>
    </source>
</evidence>
<evidence type="ECO:0000256" key="3">
    <source>
        <dbReference type="ARBA" id="ARBA00022692"/>
    </source>
</evidence>
<comment type="caution">
    <text evidence="8">The sequence shown here is derived from an EMBL/GenBank/DDBJ whole genome shotgun (WGS) entry which is preliminary data.</text>
</comment>
<dbReference type="PROSITE" id="PS50928">
    <property type="entry name" value="ABC_TM1"/>
    <property type="match status" value="1"/>
</dbReference>
<keyword evidence="4 6" id="KW-1133">Transmembrane helix</keyword>
<dbReference type="AlphaFoldDB" id="A0A845EZL2"/>
<evidence type="ECO:0000313" key="8">
    <source>
        <dbReference type="EMBL" id="MYL64003.1"/>
    </source>
</evidence>
<evidence type="ECO:0000256" key="1">
    <source>
        <dbReference type="ARBA" id="ARBA00004141"/>
    </source>
</evidence>
<feature type="transmembrane region" description="Helical" evidence="6">
    <location>
        <begin position="118"/>
        <end position="141"/>
    </location>
</feature>
<evidence type="ECO:0000256" key="6">
    <source>
        <dbReference type="RuleBase" id="RU363032"/>
    </source>
</evidence>
<dbReference type="InterPro" id="IPR000515">
    <property type="entry name" value="MetI-like"/>
</dbReference>
<dbReference type="Gene3D" id="1.10.3720.10">
    <property type="entry name" value="MetI-like"/>
    <property type="match status" value="1"/>
</dbReference>
<keyword evidence="3 6" id="KW-0812">Transmembrane</keyword>
<dbReference type="PANTHER" id="PTHR43839">
    <property type="entry name" value="OPPC IN A BINDING PROTEIN-DEPENDENT TRANSPORT SYSTEM"/>
    <property type="match status" value="1"/>
</dbReference>
<reference evidence="8 9" key="1">
    <citation type="submission" date="2019-11" db="EMBL/GenBank/DDBJ databases">
        <title>Genome sequences of 17 halophilic strains isolated from different environments.</title>
        <authorList>
            <person name="Furrow R.E."/>
        </authorList>
    </citation>
    <scope>NUCLEOTIDE SEQUENCE [LARGE SCALE GENOMIC DNA]</scope>
    <source>
        <strain evidence="8 9">22506_14_FS</strain>
    </source>
</reference>
<protein>
    <submittedName>
        <fullName evidence="8">ABC transporter permease subunit</fullName>
    </submittedName>
</protein>
<sequence>MSIPVLALYIQNELDALSKKEYIDSAKIMGGSHSHIFRKHLAPFLYPKLLILFVQQIGQVLIIFAHLGLLNVFIGGTDVRVIDYDMKTGEETTQSFSMSNEWAGLIAQNFPYAQSFPWMVLAPVLAFALSILAINSIVYGLTNRKTLRKREVKASTSKSNILLRQDHFEFKQTRTSSKQG</sequence>
<keyword evidence="5 6" id="KW-0472">Membrane</keyword>
<name>A0A845EZL2_9BACL</name>
<proteinExistence type="inferred from homology"/>